<feature type="transmembrane region" description="Helical" evidence="1">
    <location>
        <begin position="94"/>
        <end position="111"/>
    </location>
</feature>
<evidence type="ECO:0000313" key="2">
    <source>
        <dbReference type="Proteomes" id="UP000887574"/>
    </source>
</evidence>
<protein>
    <submittedName>
        <fullName evidence="3">Uncharacterized protein</fullName>
    </submittedName>
</protein>
<keyword evidence="2" id="KW-1185">Reference proteome</keyword>
<dbReference type="AlphaFoldDB" id="A0A915D8J2"/>
<reference evidence="3" key="1">
    <citation type="submission" date="2022-11" db="UniProtKB">
        <authorList>
            <consortium name="WormBaseParasite"/>
        </authorList>
    </citation>
    <scope>IDENTIFICATION</scope>
</reference>
<sequence length="116" mass="13127">MRSAQPSCKVIDRLLVMNSGDCDNRNLYYMNTTLLDPSVCFLANEAQLNDGKSTEENSSDALLTCVLLGIILNSLLIWLVKTRTAKEMKIMDKYCFRLVLITFVCSYLLQLCSRCS</sequence>
<evidence type="ECO:0000256" key="1">
    <source>
        <dbReference type="SAM" id="Phobius"/>
    </source>
</evidence>
<feature type="transmembrane region" description="Helical" evidence="1">
    <location>
        <begin position="61"/>
        <end position="82"/>
    </location>
</feature>
<proteinExistence type="predicted"/>
<accession>A0A915D8J2</accession>
<evidence type="ECO:0000313" key="3">
    <source>
        <dbReference type="WBParaSite" id="jg16871"/>
    </source>
</evidence>
<organism evidence="2 3">
    <name type="scientific">Ditylenchus dipsaci</name>
    <dbReference type="NCBI Taxonomy" id="166011"/>
    <lineage>
        <taxon>Eukaryota</taxon>
        <taxon>Metazoa</taxon>
        <taxon>Ecdysozoa</taxon>
        <taxon>Nematoda</taxon>
        <taxon>Chromadorea</taxon>
        <taxon>Rhabditida</taxon>
        <taxon>Tylenchina</taxon>
        <taxon>Tylenchomorpha</taxon>
        <taxon>Sphaerularioidea</taxon>
        <taxon>Anguinidae</taxon>
        <taxon>Anguininae</taxon>
        <taxon>Ditylenchus</taxon>
    </lineage>
</organism>
<keyword evidence="1" id="KW-0472">Membrane</keyword>
<name>A0A915D8J2_9BILA</name>
<keyword evidence="1" id="KW-1133">Transmembrane helix</keyword>
<dbReference type="Proteomes" id="UP000887574">
    <property type="component" value="Unplaced"/>
</dbReference>
<dbReference type="WBParaSite" id="jg16871">
    <property type="protein sequence ID" value="jg16871"/>
    <property type="gene ID" value="jg16871"/>
</dbReference>
<keyword evidence="1" id="KW-0812">Transmembrane</keyword>